<evidence type="ECO:0000313" key="3">
    <source>
        <dbReference type="Proteomes" id="UP000063964"/>
    </source>
</evidence>
<dbReference type="SMART" id="SM00450">
    <property type="entry name" value="RHOD"/>
    <property type="match status" value="1"/>
</dbReference>
<dbReference type="Pfam" id="PF00581">
    <property type="entry name" value="Rhodanese"/>
    <property type="match status" value="1"/>
</dbReference>
<keyword evidence="3" id="KW-1185">Reference proteome</keyword>
<dbReference type="InterPro" id="IPR036866">
    <property type="entry name" value="RibonucZ/Hydroxyglut_hydro"/>
</dbReference>
<reference evidence="3" key="1">
    <citation type="submission" date="2016-02" db="EMBL/GenBank/DDBJ databases">
        <authorList>
            <person name="Holder M.E."/>
            <person name="Ajami N.J."/>
            <person name="Petrosino J.F."/>
        </authorList>
    </citation>
    <scope>NUCLEOTIDE SEQUENCE [LARGE SCALE GENOMIC DNA]</scope>
    <source>
        <strain evidence="3">DSM 12838</strain>
    </source>
</reference>
<dbReference type="InterPro" id="IPR050229">
    <property type="entry name" value="GlpE_sulfurtransferase"/>
</dbReference>
<feature type="domain" description="Rhodanese" evidence="1">
    <location>
        <begin position="97"/>
        <end position="172"/>
    </location>
</feature>
<dbReference type="SUPFAM" id="SSF52821">
    <property type="entry name" value="Rhodanese/Cell cycle control phosphatase"/>
    <property type="match status" value="1"/>
</dbReference>
<dbReference type="STRING" id="888061.AXF15_02915"/>
<dbReference type="Gene3D" id="3.60.15.10">
    <property type="entry name" value="Ribonuclease Z/Hydroxyacylglutathione hydrolase-like"/>
    <property type="match status" value="1"/>
</dbReference>
<dbReference type="EMBL" id="CP014230">
    <property type="protein sequence ID" value="AMD92160.1"/>
    <property type="molecule type" value="Genomic_DNA"/>
</dbReference>
<dbReference type="SUPFAM" id="SSF56281">
    <property type="entry name" value="Metallo-hydrolase/oxidoreductase"/>
    <property type="match status" value="1"/>
</dbReference>
<dbReference type="Proteomes" id="UP000063964">
    <property type="component" value="Chromosome"/>
</dbReference>
<dbReference type="RefSeq" id="WP_066603102.1">
    <property type="nucleotide sequence ID" value="NZ_CP014230.1"/>
</dbReference>
<accession>A0A0X8JNU2</accession>
<dbReference type="CDD" id="cd00158">
    <property type="entry name" value="RHOD"/>
    <property type="match status" value="1"/>
</dbReference>
<evidence type="ECO:0000313" key="2">
    <source>
        <dbReference type="EMBL" id="AMD92160.1"/>
    </source>
</evidence>
<gene>
    <name evidence="2" type="ORF">AXF15_02915</name>
</gene>
<dbReference type="AlphaFoldDB" id="A0A0X8JNU2"/>
<sequence>MSEDSPVTFSFRALRESDTLQAGSARLQVLHMPGHTPQSLSLLVTAERRDYERMLTELHRIGYDRVQRYLSGGIKAWLLSGRSVARLAQISCEAVQKGASDVLLDVRTDAEWESGHVQGARHVPLADILNGNIPDLAKGENIVAYCRSGFRSNIAGSILAQAGFTSVQSMAGA</sequence>
<dbReference type="InterPro" id="IPR036873">
    <property type="entry name" value="Rhodanese-like_dom_sf"/>
</dbReference>
<proteinExistence type="predicted"/>
<protein>
    <recommendedName>
        <fullName evidence="1">Rhodanese domain-containing protein</fullName>
    </recommendedName>
</protein>
<dbReference type="Gene3D" id="3.40.250.10">
    <property type="entry name" value="Rhodanese-like domain"/>
    <property type="match status" value="1"/>
</dbReference>
<dbReference type="KEGG" id="doa:AXF15_02915"/>
<dbReference type="PANTHER" id="PTHR43031:SF1">
    <property type="entry name" value="PYRIDINE NUCLEOTIDE-DISULPHIDE OXIDOREDUCTASE"/>
    <property type="match status" value="1"/>
</dbReference>
<evidence type="ECO:0000259" key="1">
    <source>
        <dbReference type="PROSITE" id="PS50206"/>
    </source>
</evidence>
<dbReference type="PANTHER" id="PTHR43031">
    <property type="entry name" value="FAD-DEPENDENT OXIDOREDUCTASE"/>
    <property type="match status" value="1"/>
</dbReference>
<dbReference type="InterPro" id="IPR001763">
    <property type="entry name" value="Rhodanese-like_dom"/>
</dbReference>
<dbReference type="PROSITE" id="PS50206">
    <property type="entry name" value="RHODANESE_3"/>
    <property type="match status" value="1"/>
</dbReference>
<organism evidence="2 3">
    <name type="scientific">Desulfomicrobium orale DSM 12838</name>
    <dbReference type="NCBI Taxonomy" id="888061"/>
    <lineage>
        <taxon>Bacteria</taxon>
        <taxon>Pseudomonadati</taxon>
        <taxon>Thermodesulfobacteriota</taxon>
        <taxon>Desulfovibrionia</taxon>
        <taxon>Desulfovibrionales</taxon>
        <taxon>Desulfomicrobiaceae</taxon>
        <taxon>Desulfomicrobium</taxon>
    </lineage>
</organism>
<name>A0A0X8JNU2_9BACT</name>